<evidence type="ECO:0000256" key="3">
    <source>
        <dbReference type="ARBA" id="ARBA00023163"/>
    </source>
</evidence>
<dbReference type="EMBL" id="PQWM01000067">
    <property type="protein sequence ID" value="RDZ06417.1"/>
    <property type="molecule type" value="Genomic_DNA"/>
</dbReference>
<dbReference type="PRINTS" id="PR00033">
    <property type="entry name" value="HTHASNC"/>
</dbReference>
<evidence type="ECO:0000313" key="6">
    <source>
        <dbReference type="Proteomes" id="UP000256519"/>
    </source>
</evidence>
<evidence type="ECO:0000313" key="5">
    <source>
        <dbReference type="EMBL" id="RDZ06417.1"/>
    </source>
</evidence>
<dbReference type="Pfam" id="PF13412">
    <property type="entry name" value="HTH_24"/>
    <property type="match status" value="1"/>
</dbReference>
<dbReference type="GO" id="GO:0005829">
    <property type="term" value="C:cytosol"/>
    <property type="evidence" value="ECO:0007669"/>
    <property type="project" value="TreeGrafter"/>
</dbReference>
<keyword evidence="3" id="KW-0804">Transcription</keyword>
<protein>
    <submittedName>
        <fullName evidence="5">AsnC family transcriptional regulator</fullName>
    </submittedName>
</protein>
<dbReference type="Gene3D" id="3.30.70.920">
    <property type="match status" value="1"/>
</dbReference>
<evidence type="ECO:0000259" key="4">
    <source>
        <dbReference type="PROSITE" id="PS50956"/>
    </source>
</evidence>
<proteinExistence type="predicted"/>
<name>A0A3D8WTM6_PRIMG</name>
<keyword evidence="1" id="KW-0805">Transcription regulation</keyword>
<keyword evidence="2" id="KW-0238">DNA-binding</keyword>
<dbReference type="PANTHER" id="PTHR30154:SF20">
    <property type="entry name" value="LEUCINE-RESPONSIVE REGULATORY PROTEIN"/>
    <property type="match status" value="1"/>
</dbReference>
<evidence type="ECO:0000256" key="2">
    <source>
        <dbReference type="ARBA" id="ARBA00023125"/>
    </source>
</evidence>
<comment type="caution">
    <text evidence="5">The sequence shown here is derived from an EMBL/GenBank/DDBJ whole genome shotgun (WGS) entry which is preliminary data.</text>
</comment>
<evidence type="ECO:0000256" key="1">
    <source>
        <dbReference type="ARBA" id="ARBA00023015"/>
    </source>
</evidence>
<dbReference type="InterPro" id="IPR000485">
    <property type="entry name" value="AsnC-type_HTH_dom"/>
</dbReference>
<dbReference type="InterPro" id="IPR019888">
    <property type="entry name" value="Tscrpt_reg_AsnC-like"/>
</dbReference>
<dbReference type="SUPFAM" id="SSF46785">
    <property type="entry name" value="Winged helix' DNA-binding domain"/>
    <property type="match status" value="1"/>
</dbReference>
<organism evidence="5 6">
    <name type="scientific">Priestia megaterium</name>
    <name type="common">Bacillus megaterium</name>
    <dbReference type="NCBI Taxonomy" id="1404"/>
    <lineage>
        <taxon>Bacteria</taxon>
        <taxon>Bacillati</taxon>
        <taxon>Bacillota</taxon>
        <taxon>Bacilli</taxon>
        <taxon>Bacillales</taxon>
        <taxon>Bacillaceae</taxon>
        <taxon>Priestia</taxon>
    </lineage>
</organism>
<feature type="domain" description="HTH asnC-type" evidence="4">
    <location>
        <begin position="1"/>
        <end position="62"/>
    </location>
</feature>
<gene>
    <name evidence="5" type="ORF">C3744_28755</name>
</gene>
<dbReference type="PANTHER" id="PTHR30154">
    <property type="entry name" value="LEUCINE-RESPONSIVE REGULATORY PROTEIN"/>
    <property type="match status" value="1"/>
</dbReference>
<dbReference type="GO" id="GO:0043200">
    <property type="term" value="P:response to amino acid"/>
    <property type="evidence" value="ECO:0007669"/>
    <property type="project" value="TreeGrafter"/>
</dbReference>
<dbReference type="SMART" id="SM00344">
    <property type="entry name" value="HTH_ASNC"/>
    <property type="match status" value="1"/>
</dbReference>
<dbReference type="PROSITE" id="PS50956">
    <property type="entry name" value="HTH_ASNC_2"/>
    <property type="match status" value="1"/>
</dbReference>
<dbReference type="InterPro" id="IPR019887">
    <property type="entry name" value="Tscrpt_reg_AsnC/Lrp_C"/>
</dbReference>
<dbReference type="Gene3D" id="1.10.10.10">
    <property type="entry name" value="Winged helix-like DNA-binding domain superfamily/Winged helix DNA-binding domain"/>
    <property type="match status" value="1"/>
</dbReference>
<reference evidence="5 6" key="1">
    <citation type="journal article" date="2018" name="Appl. Environ. Microbiol.">
        <title>Antimicrobial susceptibility testing and tentative epidemiological cut-off values of five Bacillus species relevant for use as animal feed additives or for plant protection.</title>
        <authorList>
            <person name="Agerso Y."/>
            <person name="Stuer-Lauridsen B."/>
            <person name="Bjerre K."/>
            <person name="Jensen M.G."/>
            <person name="Johansen E."/>
            <person name="Bennedsen M."/>
            <person name="Brockmann E."/>
            <person name="Nielsen B."/>
        </authorList>
    </citation>
    <scope>NUCLEOTIDE SEQUENCE [LARGE SCALE GENOMIC DNA]</scope>
    <source>
        <strain evidence="5 6">CHCC20162</strain>
    </source>
</reference>
<dbReference type="Proteomes" id="UP000256519">
    <property type="component" value="Unassembled WGS sequence"/>
</dbReference>
<dbReference type="FunFam" id="1.10.10.10:FF:000186">
    <property type="entry name" value="AsnC family transcriptional regulator"/>
    <property type="match status" value="1"/>
</dbReference>
<dbReference type="GO" id="GO:0043565">
    <property type="term" value="F:sequence-specific DNA binding"/>
    <property type="evidence" value="ECO:0007669"/>
    <property type="project" value="InterPro"/>
</dbReference>
<dbReference type="RefSeq" id="WP_116078804.1">
    <property type="nucleotide sequence ID" value="NZ_CP187631.1"/>
</dbReference>
<dbReference type="InterPro" id="IPR036390">
    <property type="entry name" value="WH_DNA-bd_sf"/>
</dbReference>
<dbReference type="InterPro" id="IPR011008">
    <property type="entry name" value="Dimeric_a/b-barrel"/>
</dbReference>
<dbReference type="SUPFAM" id="SSF54909">
    <property type="entry name" value="Dimeric alpha+beta barrel"/>
    <property type="match status" value="1"/>
</dbReference>
<sequence>MDLIDRKILHELQVNAKISMKELAQKVYLSSPSTIERVRRLEENGIIKGYKAIIDAEKLNRNITAFVLFETTKCKDLAAFCNLHPDVMECYRVAGQISYVAKVCTESVHTLEEFIDKAMAFGTPSTNIVLSSNDNMEIKLSQDNSNQ</sequence>
<dbReference type="AlphaFoldDB" id="A0A3D8WTM6"/>
<dbReference type="InterPro" id="IPR036388">
    <property type="entry name" value="WH-like_DNA-bd_sf"/>
</dbReference>
<accession>A0A3D8WTM6</accession>
<dbReference type="Pfam" id="PF01037">
    <property type="entry name" value="AsnC_trans_reg"/>
    <property type="match status" value="1"/>
</dbReference>